<evidence type="ECO:0000256" key="10">
    <source>
        <dbReference type="ARBA" id="ARBA00023136"/>
    </source>
</evidence>
<dbReference type="Pfam" id="PF00520">
    <property type="entry name" value="Ion_trans"/>
    <property type="match status" value="1"/>
</dbReference>
<dbReference type="EnsemblMetazoa" id="GMOY005067-RA">
    <property type="protein sequence ID" value="GMOY005067-PA"/>
    <property type="gene ID" value="GMOY005067"/>
</dbReference>
<evidence type="ECO:0000256" key="7">
    <source>
        <dbReference type="ARBA" id="ARBA00022882"/>
    </source>
</evidence>
<keyword evidence="2" id="KW-0813">Transport</keyword>
<evidence type="ECO:0000256" key="12">
    <source>
        <dbReference type="ARBA" id="ARBA00023303"/>
    </source>
</evidence>
<dbReference type="PANTHER" id="PTHR45628">
    <property type="entry name" value="VOLTAGE-DEPENDENT CALCIUM CHANNEL TYPE A SUBUNIT ALPHA-1"/>
    <property type="match status" value="1"/>
</dbReference>
<protein>
    <recommendedName>
        <fullName evidence="14">Ion transport domain-containing protein</fullName>
    </recommendedName>
</protein>
<keyword evidence="8 13" id="KW-1133">Transmembrane helix</keyword>
<evidence type="ECO:0000259" key="14">
    <source>
        <dbReference type="Pfam" id="PF00520"/>
    </source>
</evidence>
<feature type="transmembrane region" description="Helical" evidence="13">
    <location>
        <begin position="53"/>
        <end position="71"/>
    </location>
</feature>
<dbReference type="AlphaFoldDB" id="A0A1B0FME8"/>
<evidence type="ECO:0000256" key="2">
    <source>
        <dbReference type="ARBA" id="ARBA00022448"/>
    </source>
</evidence>
<feature type="transmembrane region" description="Helical" evidence="13">
    <location>
        <begin position="21"/>
        <end position="41"/>
    </location>
</feature>
<evidence type="ECO:0000313" key="15">
    <source>
        <dbReference type="EnsemblMetazoa" id="GMOY005067-PA"/>
    </source>
</evidence>
<dbReference type="GO" id="GO:0005891">
    <property type="term" value="C:voltage-gated calcium channel complex"/>
    <property type="evidence" value="ECO:0007669"/>
    <property type="project" value="TreeGrafter"/>
</dbReference>
<keyword evidence="3" id="KW-0109">Calcium transport</keyword>
<keyword evidence="12" id="KW-0407">Ion channel</keyword>
<dbReference type="InterPro" id="IPR005821">
    <property type="entry name" value="Ion_trans_dom"/>
</dbReference>
<evidence type="ECO:0000256" key="3">
    <source>
        <dbReference type="ARBA" id="ARBA00022568"/>
    </source>
</evidence>
<dbReference type="GO" id="GO:0045202">
    <property type="term" value="C:synapse"/>
    <property type="evidence" value="ECO:0007669"/>
    <property type="project" value="GOC"/>
</dbReference>
<keyword evidence="4" id="KW-0107">Calcium channel</keyword>
<dbReference type="GO" id="GO:0098703">
    <property type="term" value="P:calcium ion import across plasma membrane"/>
    <property type="evidence" value="ECO:0007669"/>
    <property type="project" value="TreeGrafter"/>
</dbReference>
<evidence type="ECO:0000256" key="6">
    <source>
        <dbReference type="ARBA" id="ARBA00022837"/>
    </source>
</evidence>
<dbReference type="GO" id="GO:0007268">
    <property type="term" value="P:chemical synaptic transmission"/>
    <property type="evidence" value="ECO:0007669"/>
    <property type="project" value="TreeGrafter"/>
</dbReference>
<evidence type="ECO:0000313" key="16">
    <source>
        <dbReference type="Proteomes" id="UP000092444"/>
    </source>
</evidence>
<evidence type="ECO:0000256" key="4">
    <source>
        <dbReference type="ARBA" id="ARBA00022673"/>
    </source>
</evidence>
<evidence type="ECO:0000256" key="5">
    <source>
        <dbReference type="ARBA" id="ARBA00022692"/>
    </source>
</evidence>
<dbReference type="SUPFAM" id="SSF81324">
    <property type="entry name" value="Voltage-gated potassium channels"/>
    <property type="match status" value="1"/>
</dbReference>
<feature type="transmembrane region" description="Helical" evidence="13">
    <location>
        <begin position="83"/>
        <end position="101"/>
    </location>
</feature>
<accession>A0A1B0FME8</accession>
<keyword evidence="6" id="KW-0106">Calcium</keyword>
<keyword evidence="16" id="KW-1185">Reference proteome</keyword>
<sequence>MPKNRNTFKYKVWRIVVSTPFEYFIMMLIVFNTLLLMMKYHNQGDMYEKSLKYINMGFTGMFSVETVLKIIGFGVKNFFKDPWNIFDLITVLGSIVDALWMEFGVII</sequence>
<proteinExistence type="predicted"/>
<evidence type="ECO:0000256" key="13">
    <source>
        <dbReference type="SAM" id="Phobius"/>
    </source>
</evidence>
<dbReference type="EMBL" id="CCAG010008902">
    <property type="status" value="NOT_ANNOTATED_CDS"/>
    <property type="molecule type" value="Genomic_DNA"/>
</dbReference>
<dbReference type="GO" id="GO:0008331">
    <property type="term" value="F:high voltage-gated calcium channel activity"/>
    <property type="evidence" value="ECO:0007669"/>
    <property type="project" value="TreeGrafter"/>
</dbReference>
<dbReference type="VEuPathDB" id="VectorBase:GMOY005067"/>
<keyword evidence="5 13" id="KW-0812">Transmembrane</keyword>
<dbReference type="STRING" id="37546.A0A1B0FME8"/>
<comment type="subcellular location">
    <subcellularLocation>
        <location evidence="1">Membrane</location>
        <topology evidence="1">Multi-pass membrane protein</topology>
    </subcellularLocation>
</comment>
<evidence type="ECO:0000256" key="9">
    <source>
        <dbReference type="ARBA" id="ARBA00023065"/>
    </source>
</evidence>
<feature type="domain" description="Ion transport" evidence="14">
    <location>
        <begin position="19"/>
        <end position="102"/>
    </location>
</feature>
<dbReference type="Proteomes" id="UP000092444">
    <property type="component" value="Unassembled WGS sequence"/>
</dbReference>
<evidence type="ECO:0000256" key="8">
    <source>
        <dbReference type="ARBA" id="ARBA00022989"/>
    </source>
</evidence>
<dbReference type="InterPro" id="IPR050599">
    <property type="entry name" value="VDCC_alpha-1_subunit"/>
</dbReference>
<dbReference type="Gene3D" id="1.20.120.350">
    <property type="entry name" value="Voltage-gated potassium channels. Chain C"/>
    <property type="match status" value="1"/>
</dbReference>
<evidence type="ECO:0000256" key="1">
    <source>
        <dbReference type="ARBA" id="ARBA00004141"/>
    </source>
</evidence>
<reference evidence="15" key="1">
    <citation type="submission" date="2020-05" db="UniProtKB">
        <authorList>
            <consortium name="EnsemblMetazoa"/>
        </authorList>
    </citation>
    <scope>IDENTIFICATION</scope>
    <source>
        <strain evidence="15">Yale</strain>
    </source>
</reference>
<dbReference type="InterPro" id="IPR027359">
    <property type="entry name" value="Volt_channel_dom_sf"/>
</dbReference>
<keyword evidence="9" id="KW-0406">Ion transport</keyword>
<keyword evidence="7" id="KW-0851">Voltage-gated channel</keyword>
<organism evidence="15 16">
    <name type="scientific">Glossina morsitans morsitans</name>
    <name type="common">Savannah tsetse fly</name>
    <dbReference type="NCBI Taxonomy" id="37546"/>
    <lineage>
        <taxon>Eukaryota</taxon>
        <taxon>Metazoa</taxon>
        <taxon>Ecdysozoa</taxon>
        <taxon>Arthropoda</taxon>
        <taxon>Hexapoda</taxon>
        <taxon>Insecta</taxon>
        <taxon>Pterygota</taxon>
        <taxon>Neoptera</taxon>
        <taxon>Endopterygota</taxon>
        <taxon>Diptera</taxon>
        <taxon>Brachycera</taxon>
        <taxon>Muscomorpha</taxon>
        <taxon>Hippoboscoidea</taxon>
        <taxon>Glossinidae</taxon>
        <taxon>Glossina</taxon>
    </lineage>
</organism>
<keyword evidence="10 13" id="KW-0472">Membrane</keyword>
<dbReference type="PANTHER" id="PTHR45628:SF7">
    <property type="entry name" value="VOLTAGE-DEPENDENT CALCIUM CHANNEL TYPE A SUBUNIT ALPHA-1"/>
    <property type="match status" value="1"/>
</dbReference>
<keyword evidence="11" id="KW-0325">Glycoprotein</keyword>
<name>A0A1B0FME8_GLOMM</name>
<evidence type="ECO:0000256" key="11">
    <source>
        <dbReference type="ARBA" id="ARBA00023180"/>
    </source>
</evidence>